<dbReference type="RefSeq" id="WP_259415143.1">
    <property type="nucleotide sequence ID" value="NZ_JANWGH010000003.1"/>
</dbReference>
<dbReference type="Pfam" id="PF01048">
    <property type="entry name" value="PNP_UDP_1"/>
    <property type="match status" value="1"/>
</dbReference>
<dbReference type="InterPro" id="IPR000845">
    <property type="entry name" value="Nucleoside_phosphorylase_d"/>
</dbReference>
<evidence type="ECO:0000256" key="2">
    <source>
        <dbReference type="ARBA" id="ARBA00021980"/>
    </source>
</evidence>
<reference evidence="5 6" key="1">
    <citation type="submission" date="2022-08" db="EMBL/GenBank/DDBJ databases">
        <title>Algoriphagus sp. CAU 1643 isolated from mud.</title>
        <authorList>
            <person name="Kim W."/>
        </authorList>
    </citation>
    <scope>NUCLEOTIDE SEQUENCE [LARGE SCALE GENOMIC DNA]</scope>
    <source>
        <strain evidence="5 6">CAU 1643</strain>
    </source>
</reference>
<dbReference type="CDD" id="cd00436">
    <property type="entry name" value="UP_TbUP-like"/>
    <property type="match status" value="1"/>
</dbReference>
<comment type="catalytic activity">
    <reaction evidence="3">
        <text>uridine + phosphate = alpha-D-ribose 1-phosphate + uracil</text>
        <dbReference type="Rhea" id="RHEA:24388"/>
        <dbReference type="ChEBI" id="CHEBI:16704"/>
        <dbReference type="ChEBI" id="CHEBI:17568"/>
        <dbReference type="ChEBI" id="CHEBI:43474"/>
        <dbReference type="ChEBI" id="CHEBI:57720"/>
        <dbReference type="EC" id="2.4.2.3"/>
    </reaction>
</comment>
<accession>A0ABT2G892</accession>
<evidence type="ECO:0000256" key="3">
    <source>
        <dbReference type="ARBA" id="ARBA00048447"/>
    </source>
</evidence>
<protein>
    <recommendedName>
        <fullName evidence="2">Uridine phosphorylase</fullName>
        <ecNumber evidence="1">2.4.2.3</ecNumber>
    </recommendedName>
</protein>
<gene>
    <name evidence="5" type="ORF">NY014_13680</name>
</gene>
<name>A0ABT2G892_9BACT</name>
<dbReference type="Gene3D" id="3.40.50.1580">
    <property type="entry name" value="Nucleoside phosphorylase domain"/>
    <property type="match status" value="1"/>
</dbReference>
<dbReference type="SUPFAM" id="SSF53167">
    <property type="entry name" value="Purine and uridine phosphorylases"/>
    <property type="match status" value="1"/>
</dbReference>
<evidence type="ECO:0000313" key="5">
    <source>
        <dbReference type="EMBL" id="MCS5491490.1"/>
    </source>
</evidence>
<dbReference type="EMBL" id="JANWGH010000003">
    <property type="protein sequence ID" value="MCS5491490.1"/>
    <property type="molecule type" value="Genomic_DNA"/>
</dbReference>
<evidence type="ECO:0000259" key="4">
    <source>
        <dbReference type="Pfam" id="PF01048"/>
    </source>
</evidence>
<proteinExistence type="predicted"/>
<evidence type="ECO:0000256" key="1">
    <source>
        <dbReference type="ARBA" id="ARBA00011888"/>
    </source>
</evidence>
<dbReference type="Proteomes" id="UP001206788">
    <property type="component" value="Unassembled WGS sequence"/>
</dbReference>
<feature type="domain" description="Nucleoside phosphorylase" evidence="4">
    <location>
        <begin position="32"/>
        <end position="281"/>
    </location>
</feature>
<dbReference type="InterPro" id="IPR035994">
    <property type="entry name" value="Nucleoside_phosphorylase_sf"/>
</dbReference>
<dbReference type="EC" id="2.4.2.3" evidence="1"/>
<organism evidence="5 6">
    <name type="scientific">Algoriphagus limi</name>
    <dbReference type="NCBI Taxonomy" id="2975273"/>
    <lineage>
        <taxon>Bacteria</taxon>
        <taxon>Pseudomonadati</taxon>
        <taxon>Bacteroidota</taxon>
        <taxon>Cytophagia</taxon>
        <taxon>Cytophagales</taxon>
        <taxon>Cyclobacteriaceae</taxon>
        <taxon>Algoriphagus</taxon>
    </lineage>
</organism>
<keyword evidence="6" id="KW-1185">Reference proteome</keyword>
<dbReference type="PANTHER" id="PTHR43691:SF11">
    <property type="entry name" value="FI09636P-RELATED"/>
    <property type="match status" value="1"/>
</dbReference>
<sequence>MEKHRIPASELIINSDGSIYHLHLKPEDLASLVFTVGDPDRVEQVSRYFDKIDVKIHKREFITHTGWLNGRRLTVMSTGMGTDNIEILMTELDALVNVDLQTREEKDEKTSLQIIRLGTSGSMQADIPVGILLASEIGVGLDTLMQYYPELPESQYIGAAIQKELGLGFQPYQASASSKLLDKVDQRFMKGITLTCPGFYAPQGREVRLRPRFNQMVERIAAINLEGRKRITNFEMETAGYYGLGKLLGHEMLSLNAIIANRPKKEFDDNAAKTVDQLIQTALELFVS</sequence>
<dbReference type="PANTHER" id="PTHR43691">
    <property type="entry name" value="URIDINE PHOSPHORYLASE"/>
    <property type="match status" value="1"/>
</dbReference>
<comment type="caution">
    <text evidence="5">The sequence shown here is derived from an EMBL/GenBank/DDBJ whole genome shotgun (WGS) entry which is preliminary data.</text>
</comment>
<evidence type="ECO:0000313" key="6">
    <source>
        <dbReference type="Proteomes" id="UP001206788"/>
    </source>
</evidence>